<dbReference type="EMBL" id="JAMOIL010000005">
    <property type="protein sequence ID" value="MCM0619786.1"/>
    <property type="molecule type" value="Genomic_DNA"/>
</dbReference>
<dbReference type="RefSeq" id="WP_250055464.1">
    <property type="nucleotide sequence ID" value="NZ_JAMJPH010000025.1"/>
</dbReference>
<keyword evidence="3" id="KW-1185">Reference proteome</keyword>
<name>A0A9X2D5Z0_9ACTN</name>
<evidence type="ECO:0000256" key="1">
    <source>
        <dbReference type="SAM" id="Phobius"/>
    </source>
</evidence>
<dbReference type="Proteomes" id="UP001139485">
    <property type="component" value="Unassembled WGS sequence"/>
</dbReference>
<keyword evidence="1" id="KW-1133">Transmembrane helix</keyword>
<dbReference type="Pfam" id="PF14017">
    <property type="entry name" value="DUF4233"/>
    <property type="match status" value="1"/>
</dbReference>
<organism evidence="2 3">
    <name type="scientific">Nocardioides bruguierae</name>
    <dbReference type="NCBI Taxonomy" id="2945102"/>
    <lineage>
        <taxon>Bacteria</taxon>
        <taxon>Bacillati</taxon>
        <taxon>Actinomycetota</taxon>
        <taxon>Actinomycetes</taxon>
        <taxon>Propionibacteriales</taxon>
        <taxon>Nocardioidaceae</taxon>
        <taxon>Nocardioides</taxon>
    </lineage>
</organism>
<gene>
    <name evidence="2" type="ORF">M8330_05700</name>
</gene>
<protein>
    <submittedName>
        <fullName evidence="2">DUF4233 domain-containing protein</fullName>
    </submittedName>
</protein>
<evidence type="ECO:0000313" key="2">
    <source>
        <dbReference type="EMBL" id="MCM0619786.1"/>
    </source>
</evidence>
<reference evidence="2" key="1">
    <citation type="submission" date="2022-05" db="EMBL/GenBank/DDBJ databases">
        <authorList>
            <person name="Tuo L."/>
        </authorList>
    </citation>
    <scope>NUCLEOTIDE SEQUENCE</scope>
    <source>
        <strain evidence="2">BSK12Z-4</strain>
    </source>
</reference>
<keyword evidence="1" id="KW-0472">Membrane</keyword>
<feature type="transmembrane region" description="Helical" evidence="1">
    <location>
        <begin position="70"/>
        <end position="99"/>
    </location>
</feature>
<feature type="transmembrane region" description="Helical" evidence="1">
    <location>
        <begin position="37"/>
        <end position="58"/>
    </location>
</feature>
<comment type="caution">
    <text evidence="2">The sequence shown here is derived from an EMBL/GenBank/DDBJ whole genome shotgun (WGS) entry which is preliminary data.</text>
</comment>
<dbReference type="InterPro" id="IPR025327">
    <property type="entry name" value="DUF4233"/>
</dbReference>
<evidence type="ECO:0000313" key="3">
    <source>
        <dbReference type="Proteomes" id="UP001139485"/>
    </source>
</evidence>
<accession>A0A9X2D5Z0</accession>
<proteinExistence type="predicted"/>
<keyword evidence="1" id="KW-0812">Transmembrane</keyword>
<sequence length="126" mass="13271">MRSPRRGLCSAILALEGIALGLTTPVLITLTDVPTGASLGLGLGLALVSILLTGFLRYQWAYTVGWLVQVLAVAMGLLITPMFFLGGVFAALWATAIWLSNKIDRERAEAFAAYEAEQAAGGATES</sequence>
<dbReference type="AlphaFoldDB" id="A0A9X2D5Z0"/>